<reference evidence="2" key="1">
    <citation type="submission" date="2020-02" db="EMBL/GenBank/DDBJ databases">
        <authorList>
            <person name="Meier V. D."/>
        </authorList>
    </citation>
    <scope>NUCLEOTIDE SEQUENCE</scope>
    <source>
        <strain evidence="2">AVDCRST_MAG50</strain>
    </source>
</reference>
<dbReference type="InterPro" id="IPR050664">
    <property type="entry name" value="Octanoyltrans_LipM/LipL"/>
</dbReference>
<dbReference type="InterPro" id="IPR004143">
    <property type="entry name" value="BPL_LPL_catalytic"/>
</dbReference>
<evidence type="ECO:0000313" key="2">
    <source>
        <dbReference type="EMBL" id="CAA9252423.1"/>
    </source>
</evidence>
<organism evidence="2">
    <name type="scientific">uncultured Acidimicrobiales bacterium</name>
    <dbReference type="NCBI Taxonomy" id="310071"/>
    <lineage>
        <taxon>Bacteria</taxon>
        <taxon>Bacillati</taxon>
        <taxon>Actinomycetota</taxon>
        <taxon>Acidimicrobiia</taxon>
        <taxon>Acidimicrobiales</taxon>
        <taxon>environmental samples</taxon>
    </lineage>
</organism>
<accession>A0A6J4IK47</accession>
<dbReference type="AlphaFoldDB" id="A0A6J4IK47"/>
<dbReference type="SUPFAM" id="SSF55681">
    <property type="entry name" value="Class II aaRS and biotin synthetases"/>
    <property type="match status" value="1"/>
</dbReference>
<dbReference type="PANTHER" id="PTHR43679">
    <property type="entry name" value="OCTANOYLTRANSFERASE LIPM-RELATED"/>
    <property type="match status" value="1"/>
</dbReference>
<dbReference type="EMBL" id="CADCTF010000111">
    <property type="protein sequence ID" value="CAA9252423.1"/>
    <property type="molecule type" value="Genomic_DNA"/>
</dbReference>
<proteinExistence type="predicted"/>
<feature type="domain" description="BPL/LPL catalytic" evidence="1">
    <location>
        <begin position="8"/>
        <end position="204"/>
    </location>
</feature>
<dbReference type="PROSITE" id="PS51733">
    <property type="entry name" value="BPL_LPL_CATALYTIC"/>
    <property type="match status" value="1"/>
</dbReference>
<dbReference type="InterPro" id="IPR045864">
    <property type="entry name" value="aa-tRNA-synth_II/BPL/LPL"/>
</dbReference>
<dbReference type="PANTHER" id="PTHR43679:SF2">
    <property type="entry name" value="OCTANOYL-[GCVH]:PROTEIN N-OCTANOYLTRANSFERASE"/>
    <property type="match status" value="1"/>
</dbReference>
<dbReference type="Gene3D" id="3.30.930.10">
    <property type="entry name" value="Bira Bifunctional Protein, Domain 2"/>
    <property type="match status" value="1"/>
</dbReference>
<name>A0A6J4IK47_9ACTN</name>
<sequence>MHEAALPPEPERSITLIQVEAMALVLGSTQPADSVDVDACRRHGIEVVRRRSGGGAVLVGPGEVLWVDVVLPRSDALWTDDVSHSSRWLGEAWSAALGDVGVAGGTTHAGALVCRRWSGAVCFAGLAPGEVTVGARKAVGIAQRRSRGGARFQCAVPRAWRPTLMTELLGLDDRATADLTDIVHVVPPAAASALFDALVARLPG</sequence>
<gene>
    <name evidence="2" type="ORF">AVDCRST_MAG50-2319</name>
</gene>
<evidence type="ECO:0000259" key="1">
    <source>
        <dbReference type="PROSITE" id="PS51733"/>
    </source>
</evidence>
<protein>
    <recommendedName>
        <fullName evidence="1">BPL/LPL catalytic domain-containing protein</fullName>
    </recommendedName>
</protein>
<dbReference type="Pfam" id="PF21948">
    <property type="entry name" value="LplA-B_cat"/>
    <property type="match status" value="1"/>
</dbReference>